<reference evidence="15" key="1">
    <citation type="submission" date="2023-03" db="EMBL/GenBank/DDBJ databases">
        <title>Massive genome expansion in bonnet fungi (Mycena s.s.) driven by repeated elements and novel gene families across ecological guilds.</title>
        <authorList>
            <consortium name="Lawrence Berkeley National Laboratory"/>
            <person name="Harder C.B."/>
            <person name="Miyauchi S."/>
            <person name="Viragh M."/>
            <person name="Kuo A."/>
            <person name="Thoen E."/>
            <person name="Andreopoulos B."/>
            <person name="Lu D."/>
            <person name="Skrede I."/>
            <person name="Drula E."/>
            <person name="Henrissat B."/>
            <person name="Morin E."/>
            <person name="Kohler A."/>
            <person name="Barry K."/>
            <person name="LaButti K."/>
            <person name="Morin E."/>
            <person name="Salamov A."/>
            <person name="Lipzen A."/>
            <person name="Mereny Z."/>
            <person name="Hegedus B."/>
            <person name="Baldrian P."/>
            <person name="Stursova M."/>
            <person name="Weitz H."/>
            <person name="Taylor A."/>
            <person name="Grigoriev I.V."/>
            <person name="Nagy L.G."/>
            <person name="Martin F."/>
            <person name="Kauserud H."/>
        </authorList>
    </citation>
    <scope>NUCLEOTIDE SEQUENCE</scope>
    <source>
        <strain evidence="15">9144</strain>
    </source>
</reference>
<dbReference type="Gene3D" id="2.60.40.1910">
    <property type="match status" value="1"/>
</dbReference>
<evidence type="ECO:0000259" key="14">
    <source>
        <dbReference type="Pfam" id="PF17900"/>
    </source>
</evidence>
<evidence type="ECO:0000256" key="4">
    <source>
        <dbReference type="ARBA" id="ARBA00022723"/>
    </source>
</evidence>
<feature type="site" description="Transition state stabilizer" evidence="10">
    <location>
        <position position="427"/>
    </location>
</feature>
<dbReference type="InterPro" id="IPR024571">
    <property type="entry name" value="ERAP1-like_C_dom"/>
</dbReference>
<keyword evidence="7 11" id="KW-0482">Metalloprotease</keyword>
<dbReference type="Pfam" id="PF01433">
    <property type="entry name" value="Peptidase_M1"/>
    <property type="match status" value="1"/>
</dbReference>
<feature type="binding site" evidence="9">
    <location>
        <position position="363"/>
    </location>
    <ligand>
        <name>Zn(2+)</name>
        <dbReference type="ChEBI" id="CHEBI:29105"/>
        <note>catalytic</note>
    </ligand>
</feature>
<comment type="cofactor">
    <cofactor evidence="9 11">
        <name>Zn(2+)</name>
        <dbReference type="ChEBI" id="CHEBI:29105"/>
    </cofactor>
    <text evidence="9 11">Binds 1 zinc ion per subunit.</text>
</comment>
<dbReference type="Gene3D" id="2.60.40.1730">
    <property type="entry name" value="tricorn interacting facor f3 domain"/>
    <property type="match status" value="1"/>
</dbReference>
<feature type="domain" description="Peptidase M1 membrane alanine aminopeptidase" evidence="12">
    <location>
        <begin position="268"/>
        <end position="487"/>
    </location>
</feature>
<feature type="active site" description="Proton acceptor" evidence="8">
    <location>
        <position position="341"/>
    </location>
</feature>
<dbReference type="InterPro" id="IPR034016">
    <property type="entry name" value="M1_APN-typ"/>
</dbReference>
<keyword evidence="3 11" id="KW-0645">Protease</keyword>
<dbReference type="PANTHER" id="PTHR11533">
    <property type="entry name" value="PROTEASE M1 ZINC METALLOPROTEASE"/>
    <property type="match status" value="1"/>
</dbReference>
<comment type="similarity">
    <text evidence="1 11">Belongs to the peptidase M1 family.</text>
</comment>
<gene>
    <name evidence="15" type="ORF">GGX14DRAFT_365701</name>
</gene>
<evidence type="ECO:0000313" key="15">
    <source>
        <dbReference type="EMBL" id="KAJ7207877.1"/>
    </source>
</evidence>
<dbReference type="GO" id="GO:0008270">
    <property type="term" value="F:zinc ion binding"/>
    <property type="evidence" value="ECO:0007669"/>
    <property type="project" value="UniProtKB-UniRule"/>
</dbReference>
<dbReference type="AlphaFoldDB" id="A0AAD6YDU1"/>
<dbReference type="GO" id="GO:0070006">
    <property type="term" value="F:metalloaminopeptidase activity"/>
    <property type="evidence" value="ECO:0007669"/>
    <property type="project" value="TreeGrafter"/>
</dbReference>
<dbReference type="Pfam" id="PF17900">
    <property type="entry name" value="Peptidase_M1_N"/>
    <property type="match status" value="1"/>
</dbReference>
<dbReference type="InterPro" id="IPR045357">
    <property type="entry name" value="Aminopeptidase_N-like_N"/>
</dbReference>
<accession>A0AAD6YDU1</accession>
<name>A0AAD6YDU1_9AGAR</name>
<dbReference type="GO" id="GO:0005737">
    <property type="term" value="C:cytoplasm"/>
    <property type="evidence" value="ECO:0007669"/>
    <property type="project" value="TreeGrafter"/>
</dbReference>
<dbReference type="InterPro" id="IPR014782">
    <property type="entry name" value="Peptidase_M1_dom"/>
</dbReference>
<keyword evidence="4 9" id="KW-0479">Metal-binding</keyword>
<protein>
    <recommendedName>
        <fullName evidence="11">Aminopeptidase</fullName>
        <ecNumber evidence="11">3.4.11.-</ecNumber>
    </recommendedName>
</protein>
<dbReference type="PANTHER" id="PTHR11533:SF174">
    <property type="entry name" value="PUROMYCIN-SENSITIVE AMINOPEPTIDASE-RELATED"/>
    <property type="match status" value="1"/>
</dbReference>
<feature type="domain" description="ERAP1-like C-terminal" evidence="13">
    <location>
        <begin position="565"/>
        <end position="884"/>
    </location>
</feature>
<dbReference type="Pfam" id="PF11838">
    <property type="entry name" value="ERAP1_C"/>
    <property type="match status" value="1"/>
</dbReference>
<dbReference type="InterPro" id="IPR001930">
    <property type="entry name" value="Peptidase_M1"/>
</dbReference>
<evidence type="ECO:0000256" key="9">
    <source>
        <dbReference type="PIRSR" id="PIRSR634016-3"/>
    </source>
</evidence>
<evidence type="ECO:0000259" key="13">
    <source>
        <dbReference type="Pfam" id="PF11838"/>
    </source>
</evidence>
<evidence type="ECO:0000256" key="10">
    <source>
        <dbReference type="PIRSR" id="PIRSR634016-4"/>
    </source>
</evidence>
<keyword evidence="16" id="KW-1185">Reference proteome</keyword>
<dbReference type="GO" id="GO:0005615">
    <property type="term" value="C:extracellular space"/>
    <property type="evidence" value="ECO:0007669"/>
    <property type="project" value="TreeGrafter"/>
</dbReference>
<sequence length="894" mass="99007">MSSHTSLPPAVPQNVHRLPTNVKPIHYDLTFWTDLQSGEFGGFVAIDLIILEETSSIALNCSDDLNLANASFQCDALGTNFLQSAQVVEKALDRVTLNVLTPLPAGSKAQLKIHYNAKLRGSMTGYYKSSWTRDGRTEYYALTHFQPTDARAAFPCWDEPLLKATFAVTMVSRAGTVNLSNMHSISEMAFDPVSALDADLASLALTLPSDSQWKITKFEKTPPMSSYIVAFANGPFAYLEKIVVMPLSGRSIPLRIYATPDLSHQAEFGLDVTAKVLPLYEKMFDIEYPLAKLDILAVGRFTHPHPKNWGLITGRTVCVLVDPKKNDISARKNVAGILSHEVAHMWFGNITTMEWWDNLYLNEGFASLMGEAIILGLVFPEWGATSNFISGHLSRGLALDAKRSSHPVEVDCPDANFISQIFDALSYSKAASVLRMLSEFVGEERFLQGVSLYLKSHLYQNSVTRDLWDGVSSATVGLDIAHLMDNWITKIGYPVITVTESSAGIRVRQDRFLNSGAPDATENDTIWNVPLAILTVGAAGQIHIDKTVVLEEREKTIALDTSRHFKLNARTVGFYRVLYTPERLLRIATEAAKGESIFSLDDRLGLLDDVAELAKGGLGPSSSLLALADIWRNESNCNFADMVWQNILSNVGVVLRSFREHPQLGDSLRMFIRTLFVPLVQRLGYEFSEGESVDIMQLRTVAISGASAGRDPSVIQELRDRFAEYMKTGDESKIPSNIKQAVLVAAARFGGRNEFEALLKIIEESSSPALKSTAVGSIGFTEDPGLVQELFSYILTKARDQDVYRLCTGIKSSPVGLRMLANFFKDNYDVFSKRFATNSNLPYLVGTCFNGLSTQADYNDIQEFFKANTSRYSMALAQTLEAIQVRVTYIEVRL</sequence>
<dbReference type="InterPro" id="IPR050344">
    <property type="entry name" value="Peptidase_M1_aminopeptidases"/>
</dbReference>
<evidence type="ECO:0000256" key="3">
    <source>
        <dbReference type="ARBA" id="ARBA00022670"/>
    </source>
</evidence>
<dbReference type="EMBL" id="JARJCW010000035">
    <property type="protein sequence ID" value="KAJ7207877.1"/>
    <property type="molecule type" value="Genomic_DNA"/>
</dbReference>
<comment type="caution">
    <text evidence="15">The sequence shown here is derived from an EMBL/GenBank/DDBJ whole genome shotgun (WGS) entry which is preliminary data.</text>
</comment>
<keyword evidence="6 9" id="KW-0862">Zinc</keyword>
<evidence type="ECO:0000256" key="11">
    <source>
        <dbReference type="RuleBase" id="RU364040"/>
    </source>
</evidence>
<evidence type="ECO:0000256" key="6">
    <source>
        <dbReference type="ARBA" id="ARBA00022833"/>
    </source>
</evidence>
<evidence type="ECO:0000256" key="7">
    <source>
        <dbReference type="ARBA" id="ARBA00023049"/>
    </source>
</evidence>
<organism evidence="15 16">
    <name type="scientific">Mycena pura</name>
    <dbReference type="NCBI Taxonomy" id="153505"/>
    <lineage>
        <taxon>Eukaryota</taxon>
        <taxon>Fungi</taxon>
        <taxon>Dikarya</taxon>
        <taxon>Basidiomycota</taxon>
        <taxon>Agaricomycotina</taxon>
        <taxon>Agaricomycetes</taxon>
        <taxon>Agaricomycetidae</taxon>
        <taxon>Agaricales</taxon>
        <taxon>Marasmiineae</taxon>
        <taxon>Mycenaceae</taxon>
        <taxon>Mycena</taxon>
    </lineage>
</organism>
<dbReference type="InterPro" id="IPR027268">
    <property type="entry name" value="Peptidase_M4/M1_CTD_sf"/>
</dbReference>
<feature type="binding site" evidence="9">
    <location>
        <position position="344"/>
    </location>
    <ligand>
        <name>Zn(2+)</name>
        <dbReference type="ChEBI" id="CHEBI:29105"/>
        <note>catalytic</note>
    </ligand>
</feature>
<evidence type="ECO:0000259" key="12">
    <source>
        <dbReference type="Pfam" id="PF01433"/>
    </source>
</evidence>
<dbReference type="CDD" id="cd09601">
    <property type="entry name" value="M1_APN-Q_like"/>
    <property type="match status" value="1"/>
</dbReference>
<proteinExistence type="inferred from homology"/>
<keyword evidence="5 11" id="KW-0378">Hydrolase</keyword>
<evidence type="ECO:0000256" key="5">
    <source>
        <dbReference type="ARBA" id="ARBA00022801"/>
    </source>
</evidence>
<dbReference type="GO" id="GO:0016020">
    <property type="term" value="C:membrane"/>
    <property type="evidence" value="ECO:0007669"/>
    <property type="project" value="TreeGrafter"/>
</dbReference>
<dbReference type="SUPFAM" id="SSF55486">
    <property type="entry name" value="Metalloproteases ('zincins'), catalytic domain"/>
    <property type="match status" value="1"/>
</dbReference>
<evidence type="ECO:0000256" key="1">
    <source>
        <dbReference type="ARBA" id="ARBA00010136"/>
    </source>
</evidence>
<feature type="binding site" evidence="9">
    <location>
        <position position="340"/>
    </location>
    <ligand>
        <name>Zn(2+)</name>
        <dbReference type="ChEBI" id="CHEBI:29105"/>
        <note>catalytic</note>
    </ligand>
</feature>
<dbReference type="Gene3D" id="1.10.390.10">
    <property type="entry name" value="Neutral Protease Domain 2"/>
    <property type="match status" value="1"/>
</dbReference>
<dbReference type="InterPro" id="IPR042097">
    <property type="entry name" value="Aminopeptidase_N-like_N_sf"/>
</dbReference>
<evidence type="ECO:0000256" key="2">
    <source>
        <dbReference type="ARBA" id="ARBA00022438"/>
    </source>
</evidence>
<keyword evidence="2 11" id="KW-0031">Aminopeptidase</keyword>
<dbReference type="GO" id="GO:0043171">
    <property type="term" value="P:peptide catabolic process"/>
    <property type="evidence" value="ECO:0007669"/>
    <property type="project" value="TreeGrafter"/>
</dbReference>
<evidence type="ECO:0000256" key="8">
    <source>
        <dbReference type="PIRSR" id="PIRSR634016-1"/>
    </source>
</evidence>
<dbReference type="GO" id="GO:0006508">
    <property type="term" value="P:proteolysis"/>
    <property type="evidence" value="ECO:0007669"/>
    <property type="project" value="UniProtKB-KW"/>
</dbReference>
<dbReference type="PRINTS" id="PR00756">
    <property type="entry name" value="ALADIPTASE"/>
</dbReference>
<dbReference type="EC" id="3.4.11.-" evidence="11"/>
<dbReference type="FunFam" id="1.10.390.10:FF:000006">
    <property type="entry name" value="Puromycin-sensitive aminopeptidase"/>
    <property type="match status" value="1"/>
</dbReference>
<evidence type="ECO:0000313" key="16">
    <source>
        <dbReference type="Proteomes" id="UP001219525"/>
    </source>
</evidence>
<dbReference type="SUPFAM" id="SSF63737">
    <property type="entry name" value="Leukotriene A4 hydrolase N-terminal domain"/>
    <property type="match status" value="1"/>
</dbReference>
<dbReference type="Proteomes" id="UP001219525">
    <property type="component" value="Unassembled WGS sequence"/>
</dbReference>
<dbReference type="Gene3D" id="1.25.50.20">
    <property type="match status" value="1"/>
</dbReference>
<dbReference type="GO" id="GO:0042277">
    <property type="term" value="F:peptide binding"/>
    <property type="evidence" value="ECO:0007669"/>
    <property type="project" value="TreeGrafter"/>
</dbReference>
<feature type="domain" description="Aminopeptidase N-like N-terminal" evidence="14">
    <location>
        <begin position="23"/>
        <end position="228"/>
    </location>
</feature>